<dbReference type="PROSITE" id="PS51257">
    <property type="entry name" value="PROKAR_LIPOPROTEIN"/>
    <property type="match status" value="1"/>
</dbReference>
<evidence type="ECO:0000313" key="1">
    <source>
        <dbReference type="EMBL" id="GAL33837.1"/>
    </source>
</evidence>
<reference evidence="1 2" key="2">
    <citation type="submission" date="2014-09" db="EMBL/GenBank/DDBJ databases">
        <authorList>
            <consortium name="NBRP consortium"/>
            <person name="Sawabe T."/>
            <person name="Meirelles P."/>
            <person name="Nakanishi M."/>
            <person name="Sayaka M."/>
            <person name="Hattori M."/>
            <person name="Ohkuma M."/>
        </authorList>
    </citation>
    <scope>NUCLEOTIDE SEQUENCE [LARGE SCALE GENOMIC DNA]</scope>
    <source>
        <strain evidence="1 2">JCM 19240</strain>
    </source>
</reference>
<accession>A0A090TRX2</accession>
<keyword evidence="1" id="KW-0413">Isomerase</keyword>
<comment type="caution">
    <text evidence="1">The sequence shown here is derived from an EMBL/GenBank/DDBJ whole genome shotgun (WGS) entry which is preliminary data.</text>
</comment>
<dbReference type="AlphaFoldDB" id="A0A090TRX2"/>
<dbReference type="EMBL" id="BBMT01000003">
    <property type="protein sequence ID" value="GAL33837.1"/>
    <property type="molecule type" value="Genomic_DNA"/>
</dbReference>
<reference evidence="1 2" key="1">
    <citation type="submission" date="2014-09" db="EMBL/GenBank/DDBJ databases">
        <title>Vibrio maritimus JCM 19240. (C210) whole genome shotgun sequence.</title>
        <authorList>
            <person name="Sawabe T."/>
            <person name="Meirelles P."/>
            <person name="Nakanishi M."/>
            <person name="Sayaka M."/>
            <person name="Hattori M."/>
            <person name="Ohkuma M."/>
        </authorList>
    </citation>
    <scope>NUCLEOTIDE SEQUENCE [LARGE SCALE GENOMIC DNA]</scope>
    <source>
        <strain evidence="1 2">JCM 19240</strain>
    </source>
</reference>
<keyword evidence="2" id="KW-1185">Reference proteome</keyword>
<dbReference type="InterPro" id="IPR010706">
    <property type="entry name" value="Fatty_acid_cis-trans_isomerase"/>
</dbReference>
<evidence type="ECO:0000313" key="2">
    <source>
        <dbReference type="Proteomes" id="UP000029224"/>
    </source>
</evidence>
<dbReference type="Proteomes" id="UP000029224">
    <property type="component" value="Unassembled WGS sequence"/>
</dbReference>
<name>A0A090TRX2_9VIBR</name>
<protein>
    <submittedName>
        <fullName evidence="1">Fatty acid cis/trans isomerase</fullName>
    </submittedName>
</protein>
<dbReference type="Pfam" id="PF06934">
    <property type="entry name" value="CTI"/>
    <property type="match status" value="1"/>
</dbReference>
<gene>
    <name evidence="1" type="ORF">JCM19240_2533</name>
</gene>
<organism evidence="1 2">
    <name type="scientific">Vibrio maritimus</name>
    <dbReference type="NCBI Taxonomy" id="990268"/>
    <lineage>
        <taxon>Bacteria</taxon>
        <taxon>Pseudomonadati</taxon>
        <taxon>Pseudomonadota</taxon>
        <taxon>Gammaproteobacteria</taxon>
        <taxon>Vibrionales</taxon>
        <taxon>Vibrionaceae</taxon>
        <taxon>Vibrio</taxon>
    </lineage>
</organism>
<proteinExistence type="predicted"/>
<dbReference type="GO" id="GO:0016853">
    <property type="term" value="F:isomerase activity"/>
    <property type="evidence" value="ECO:0007669"/>
    <property type="project" value="UniProtKB-KW"/>
</dbReference>
<sequence length="326" mass="37259">MTIKRFSLTLLILIFSGCATYAGLNYDQLFGKPEVRERTVPVSSPESDFFLSEVKPIIDNRCVVCHACYDAPCQLKLSSVDGIDRGSSKELVYQGTRLTASQPTRLFEDAQTTAEWRKLGFFPVLNEREQSLSGNLDAGLVARMLTQKARHPLPETDQLEGFDFSIDRTQVCPTIEEYDAYEADYPLWGMPYGMPGITNTEYQTLISWLGNGAKMNAPLPLTDEEQSLVNEYEKLLNHDDLKNQLTARYIYEHLYLAHLYFSEVETERRFFTIIRSTTPPGKAVDRIVTRRPYDAPGIDRVYYRLVPVRSTIVDKTHMPFALNMPR</sequence>